<evidence type="ECO:0000313" key="4">
    <source>
        <dbReference type="EMBL" id="ACU73526.1"/>
    </source>
</evidence>
<reference evidence="4 5" key="1">
    <citation type="journal article" date="2009" name="Stand. Genomic Sci.">
        <title>Complete genome sequence of Catenulispora acidiphila type strain (ID 139908).</title>
        <authorList>
            <person name="Copeland A."/>
            <person name="Lapidus A."/>
            <person name="Glavina Del Rio T."/>
            <person name="Nolan M."/>
            <person name="Lucas S."/>
            <person name="Chen F."/>
            <person name="Tice H."/>
            <person name="Cheng J.F."/>
            <person name="Bruce D."/>
            <person name="Goodwin L."/>
            <person name="Pitluck S."/>
            <person name="Mikhailova N."/>
            <person name="Pati A."/>
            <person name="Ivanova N."/>
            <person name="Mavromatis K."/>
            <person name="Chen A."/>
            <person name="Palaniappan K."/>
            <person name="Chain P."/>
            <person name="Land M."/>
            <person name="Hauser L."/>
            <person name="Chang Y.J."/>
            <person name="Jeffries C.D."/>
            <person name="Chertkov O."/>
            <person name="Brettin T."/>
            <person name="Detter J.C."/>
            <person name="Han C."/>
            <person name="Ali Z."/>
            <person name="Tindall B.J."/>
            <person name="Goker M."/>
            <person name="Bristow J."/>
            <person name="Eisen J.A."/>
            <person name="Markowitz V."/>
            <person name="Hugenholtz P."/>
            <person name="Kyrpides N.C."/>
            <person name="Klenk H.P."/>
        </authorList>
    </citation>
    <scope>NUCLEOTIDE SEQUENCE [LARGE SCALE GENOMIC DNA]</scope>
    <source>
        <strain evidence="5">DSM 44928 / JCM 14897 / NBRC 102108 / NRRL B-24433 / ID139908</strain>
    </source>
</reference>
<dbReference type="RefSeq" id="WP_015793255.1">
    <property type="nucleotide sequence ID" value="NC_013131.1"/>
</dbReference>
<dbReference type="Gene3D" id="3.30.429.10">
    <property type="entry name" value="Macrophage Migration Inhibitory Factor"/>
    <property type="match status" value="1"/>
</dbReference>
<feature type="domain" description="4-oxalocrotonate tautomerase-like" evidence="3">
    <location>
        <begin position="2"/>
        <end position="61"/>
    </location>
</feature>
<dbReference type="Pfam" id="PF01361">
    <property type="entry name" value="Tautomerase"/>
    <property type="match status" value="1"/>
</dbReference>
<dbReference type="SUPFAM" id="SSF55331">
    <property type="entry name" value="Tautomerase/MIF"/>
    <property type="match status" value="1"/>
</dbReference>
<dbReference type="InterPro" id="IPR004370">
    <property type="entry name" value="4-OT-like_dom"/>
</dbReference>
<accession>C7PZL1</accession>
<dbReference type="InterPro" id="IPR014347">
    <property type="entry name" value="Tautomerase/MIF_sf"/>
</dbReference>
<gene>
    <name evidence="4" type="ordered locus">Caci_4665</name>
</gene>
<dbReference type="STRING" id="479433.Caci_4665"/>
<protein>
    <submittedName>
        <fullName evidence="4">4-oxalocrotonate tautomerase</fullName>
    </submittedName>
</protein>
<keyword evidence="2" id="KW-0413">Isomerase</keyword>
<dbReference type="AlphaFoldDB" id="C7PZL1"/>
<evidence type="ECO:0000313" key="5">
    <source>
        <dbReference type="Proteomes" id="UP000000851"/>
    </source>
</evidence>
<dbReference type="eggNOG" id="COG1942">
    <property type="taxonomic scope" value="Bacteria"/>
</dbReference>
<organism evidence="4 5">
    <name type="scientific">Catenulispora acidiphila (strain DSM 44928 / JCM 14897 / NBRC 102108 / NRRL B-24433 / ID139908)</name>
    <dbReference type="NCBI Taxonomy" id="479433"/>
    <lineage>
        <taxon>Bacteria</taxon>
        <taxon>Bacillati</taxon>
        <taxon>Actinomycetota</taxon>
        <taxon>Actinomycetes</taxon>
        <taxon>Catenulisporales</taxon>
        <taxon>Catenulisporaceae</taxon>
        <taxon>Catenulispora</taxon>
    </lineage>
</organism>
<dbReference type="PANTHER" id="PTHR35530">
    <property type="entry name" value="TAUTOMERASE-RELATED"/>
    <property type="match status" value="1"/>
</dbReference>
<evidence type="ECO:0000259" key="3">
    <source>
        <dbReference type="Pfam" id="PF01361"/>
    </source>
</evidence>
<evidence type="ECO:0000256" key="1">
    <source>
        <dbReference type="ARBA" id="ARBA00006723"/>
    </source>
</evidence>
<dbReference type="PANTHER" id="PTHR35530:SF2">
    <property type="entry name" value="BSL4019 PROTEIN"/>
    <property type="match status" value="1"/>
</dbReference>
<comment type="similarity">
    <text evidence="1">Belongs to the 4-oxalocrotonate tautomerase family.</text>
</comment>
<name>C7PZL1_CATAD</name>
<dbReference type="EMBL" id="CP001700">
    <property type="protein sequence ID" value="ACU73526.1"/>
    <property type="molecule type" value="Genomic_DNA"/>
</dbReference>
<keyword evidence="5" id="KW-1185">Reference proteome</keyword>
<dbReference type="Proteomes" id="UP000000851">
    <property type="component" value="Chromosome"/>
</dbReference>
<dbReference type="InParanoid" id="C7PZL1"/>
<proteinExistence type="inferred from homology"/>
<dbReference type="GO" id="GO:0016853">
    <property type="term" value="F:isomerase activity"/>
    <property type="evidence" value="ECO:0007669"/>
    <property type="project" value="UniProtKB-KW"/>
</dbReference>
<dbReference type="OrthoDB" id="1438441at2"/>
<evidence type="ECO:0000256" key="2">
    <source>
        <dbReference type="ARBA" id="ARBA00023235"/>
    </source>
</evidence>
<sequence length="76" mass="8184">MPFANFKVPAGTLNQTQKATIVHRTTELYVEIYGERARGGTMVLVEEVADGGWGIGDHVLTLAQLTEPSEPSEPAS</sequence>
<dbReference type="KEGG" id="cai:Caci_4665"/>
<dbReference type="HOGENOM" id="CLU_148073_4_0_11"/>